<evidence type="ECO:0000256" key="5">
    <source>
        <dbReference type="ARBA" id="ARBA00023285"/>
    </source>
</evidence>
<dbReference type="EC" id="5.4.99.2" evidence="7"/>
<dbReference type="Gene3D" id="3.40.50.280">
    <property type="entry name" value="Cobalamin-binding domain"/>
    <property type="match status" value="1"/>
</dbReference>
<dbReference type="CDD" id="cd02071">
    <property type="entry name" value="MM_CoA_mut_B12_BD"/>
    <property type="match status" value="1"/>
</dbReference>
<dbReference type="SUPFAM" id="SSF52242">
    <property type="entry name" value="Cobalamin (vitamin B12)-binding domain"/>
    <property type="match status" value="1"/>
</dbReference>
<dbReference type="NCBIfam" id="TIGR00640">
    <property type="entry name" value="acid_CoA_mut_C"/>
    <property type="match status" value="1"/>
</dbReference>
<name>A0A3B1DWT0_9ZZZZ</name>
<dbReference type="GO" id="GO:0004494">
    <property type="term" value="F:methylmalonyl-CoA mutase activity"/>
    <property type="evidence" value="ECO:0007669"/>
    <property type="project" value="UniProtKB-EC"/>
</dbReference>
<dbReference type="InterPro" id="IPR036724">
    <property type="entry name" value="Cobalamin-bd_sf"/>
</dbReference>
<dbReference type="GO" id="GO:0046872">
    <property type="term" value="F:metal ion binding"/>
    <property type="evidence" value="ECO:0007669"/>
    <property type="project" value="UniProtKB-KW"/>
</dbReference>
<dbReference type="AlphaFoldDB" id="A0A3B1DWT0"/>
<reference evidence="7" key="1">
    <citation type="submission" date="2018-06" db="EMBL/GenBank/DDBJ databases">
        <authorList>
            <person name="Zhirakovskaya E."/>
        </authorList>
    </citation>
    <scope>NUCLEOTIDE SEQUENCE</scope>
</reference>
<organism evidence="7">
    <name type="scientific">hydrothermal vent metagenome</name>
    <dbReference type="NCBI Taxonomy" id="652676"/>
    <lineage>
        <taxon>unclassified sequences</taxon>
        <taxon>metagenomes</taxon>
        <taxon>ecological metagenomes</taxon>
    </lineage>
</organism>
<dbReference type="PANTHER" id="PTHR48101">
    <property type="entry name" value="METHYLMALONYL-COA MUTASE, MITOCHONDRIAL-RELATED"/>
    <property type="match status" value="1"/>
</dbReference>
<proteinExistence type="predicted"/>
<comment type="cofactor">
    <cofactor evidence="1">
        <name>adenosylcob(III)alamin</name>
        <dbReference type="ChEBI" id="CHEBI:18408"/>
    </cofactor>
</comment>
<keyword evidence="5" id="KW-0170">Cobalt</keyword>
<evidence type="ECO:0000256" key="1">
    <source>
        <dbReference type="ARBA" id="ARBA00001922"/>
    </source>
</evidence>
<sequence>MGVESHQNMPERRRVLLAKIGLDGHDRGIKVVARALRDAGMEVVYLGLHNTPEQIVASAIQEDADAIGLSIHSAAHMTLFKKIIDLLKKEKASDIPIFGGGIVPEEDISALKDMGVKNIFTPGTSMDEIVSFVNEMIMTSEV</sequence>
<protein>
    <submittedName>
        <fullName evidence="7">B12 binding domain of Methylmalonyl-CoA mutase</fullName>
        <ecNumber evidence="7">5.4.99.2</ecNumber>
    </submittedName>
</protein>
<dbReference type="EMBL" id="UOGF01000105">
    <property type="protein sequence ID" value="VAX33307.1"/>
    <property type="molecule type" value="Genomic_DNA"/>
</dbReference>
<evidence type="ECO:0000256" key="3">
    <source>
        <dbReference type="ARBA" id="ARBA00022723"/>
    </source>
</evidence>
<dbReference type="GO" id="GO:0031419">
    <property type="term" value="F:cobalamin binding"/>
    <property type="evidence" value="ECO:0007669"/>
    <property type="project" value="UniProtKB-KW"/>
</dbReference>
<dbReference type="InterPro" id="IPR006158">
    <property type="entry name" value="Cobalamin-bd"/>
</dbReference>
<gene>
    <name evidence="7" type="ORF">MNBD_NITROSPIRAE01-2308</name>
</gene>
<keyword evidence="4 7" id="KW-0413">Isomerase</keyword>
<keyword evidence="2" id="KW-0846">Cobalamin</keyword>
<evidence type="ECO:0000313" key="7">
    <source>
        <dbReference type="EMBL" id="VAX33307.1"/>
    </source>
</evidence>
<keyword evidence="3" id="KW-0479">Metal-binding</keyword>
<dbReference type="Pfam" id="PF02310">
    <property type="entry name" value="B12-binding"/>
    <property type="match status" value="1"/>
</dbReference>
<feature type="domain" description="B12-binding" evidence="6">
    <location>
        <begin position="12"/>
        <end position="140"/>
    </location>
</feature>
<dbReference type="PROSITE" id="PS51332">
    <property type="entry name" value="B12_BINDING"/>
    <property type="match status" value="1"/>
</dbReference>
<dbReference type="PANTHER" id="PTHR48101:SF3">
    <property type="entry name" value="COENZYME B12-DEPENDENT MUTASE"/>
    <property type="match status" value="1"/>
</dbReference>
<accession>A0A3B1DWT0</accession>
<dbReference type="InterPro" id="IPR006159">
    <property type="entry name" value="Acid_CoA_mut_C"/>
</dbReference>
<evidence type="ECO:0000256" key="4">
    <source>
        <dbReference type="ARBA" id="ARBA00023235"/>
    </source>
</evidence>
<evidence type="ECO:0000256" key="2">
    <source>
        <dbReference type="ARBA" id="ARBA00022628"/>
    </source>
</evidence>
<evidence type="ECO:0000259" key="6">
    <source>
        <dbReference type="PROSITE" id="PS51332"/>
    </source>
</evidence>